<dbReference type="CDD" id="cd02570">
    <property type="entry name" value="PseudoU_synth_EcTruA"/>
    <property type="match status" value="1"/>
</dbReference>
<feature type="active site" description="Nucleophile" evidence="4">
    <location>
        <position position="52"/>
    </location>
</feature>
<feature type="domain" description="Pseudouridine synthase I TruA alpha/beta" evidence="6">
    <location>
        <begin position="143"/>
        <end position="246"/>
    </location>
</feature>
<evidence type="ECO:0000313" key="8">
    <source>
        <dbReference type="Proteomes" id="UP001056834"/>
    </source>
</evidence>
<keyword evidence="2 4" id="KW-0819">tRNA processing</keyword>
<comment type="caution">
    <text evidence="4">Lacks conserved residue(s) required for the propagation of feature annotation.</text>
</comment>
<dbReference type="EMBL" id="CP097762">
    <property type="protein sequence ID" value="URJ24983.1"/>
    <property type="molecule type" value="Genomic_DNA"/>
</dbReference>
<dbReference type="Gene3D" id="3.30.70.660">
    <property type="entry name" value="Pseudouridine synthase I, catalytic domain, C-terminal subdomain"/>
    <property type="match status" value="1"/>
</dbReference>
<comment type="catalytic activity">
    <reaction evidence="4 5">
        <text>uridine(38/39/40) in tRNA = pseudouridine(38/39/40) in tRNA</text>
        <dbReference type="Rhea" id="RHEA:22376"/>
        <dbReference type="Rhea" id="RHEA-COMP:10085"/>
        <dbReference type="Rhea" id="RHEA-COMP:10087"/>
        <dbReference type="ChEBI" id="CHEBI:65314"/>
        <dbReference type="ChEBI" id="CHEBI:65315"/>
        <dbReference type="EC" id="5.4.99.12"/>
    </reaction>
</comment>
<comment type="similarity">
    <text evidence="1 4 5">Belongs to the tRNA pseudouridine synthase TruA family.</text>
</comment>
<dbReference type="Proteomes" id="UP001056834">
    <property type="component" value="Chromosome"/>
</dbReference>
<dbReference type="InterPro" id="IPR020097">
    <property type="entry name" value="PsdUridine_synth_TruA_a/b_dom"/>
</dbReference>
<dbReference type="PANTHER" id="PTHR11142">
    <property type="entry name" value="PSEUDOURIDYLATE SYNTHASE"/>
    <property type="match status" value="1"/>
</dbReference>
<organism evidence="7 8">
    <name type="scientific">Candidatus Blochmannia ocreatus</name>
    <name type="common">nom. nud.</name>
    <dbReference type="NCBI Taxonomy" id="251538"/>
    <lineage>
        <taxon>Bacteria</taxon>
        <taxon>Pseudomonadati</taxon>
        <taxon>Pseudomonadota</taxon>
        <taxon>Gammaproteobacteria</taxon>
        <taxon>Enterobacterales</taxon>
        <taxon>Enterobacteriaceae</taxon>
        <taxon>ant endosymbionts</taxon>
        <taxon>Candidatus Blochmanniella</taxon>
    </lineage>
</organism>
<dbReference type="SUPFAM" id="SSF55120">
    <property type="entry name" value="Pseudouridine synthase"/>
    <property type="match status" value="1"/>
</dbReference>
<evidence type="ECO:0000256" key="4">
    <source>
        <dbReference type="HAMAP-Rule" id="MF_00171"/>
    </source>
</evidence>
<dbReference type="GO" id="GO:0160147">
    <property type="term" value="F:tRNA pseudouridine(38-40) synthase activity"/>
    <property type="evidence" value="ECO:0007669"/>
    <property type="project" value="UniProtKB-EC"/>
</dbReference>
<comment type="function">
    <text evidence="4">Formation of pseudouridine at positions 38, 39 and 40 in the anticodon stem and loop of transfer RNAs.</text>
</comment>
<dbReference type="Gene3D" id="3.30.70.580">
    <property type="entry name" value="Pseudouridine synthase I, catalytic domain, N-terminal subdomain"/>
    <property type="match status" value="1"/>
</dbReference>
<accession>A0ABY4SU34</accession>
<sequence>MIRLALGIEYDGTEYCGWQKQKNSLSVQYCVERALKKVSSESITIFCAGRTDSGVHALGQVVHFETNVQREQSAWILGVNHYLPSSICVRWVKPVDKDFHARFSAISRRYCYIIYNSCIRSALLFQKTWHYKKYLDINKMINAAKYLLGENDFSAFRSEGCQSRSTYRRMYHLHVIRKGQYVIIDVKANSFMYHMVRKIVSCLVRVGCGEKPEIWILEVLKSCGKADAVSFIAPSSGLYFLEVKYPMHFSIPSSGVDELLPEY</sequence>
<feature type="binding site" evidence="4">
    <location>
        <position position="110"/>
    </location>
    <ligand>
        <name>substrate</name>
    </ligand>
</feature>
<evidence type="ECO:0000313" key="7">
    <source>
        <dbReference type="EMBL" id="URJ24983.1"/>
    </source>
</evidence>
<dbReference type="NCBIfam" id="TIGR00071">
    <property type="entry name" value="hisT_truA"/>
    <property type="match status" value="1"/>
</dbReference>
<dbReference type="InterPro" id="IPR020095">
    <property type="entry name" value="PsdUridine_synth_TruA_C"/>
</dbReference>
<comment type="subunit">
    <text evidence="4">Homodimer.</text>
</comment>
<dbReference type="PANTHER" id="PTHR11142:SF0">
    <property type="entry name" value="TRNA PSEUDOURIDINE SYNTHASE-LIKE 1"/>
    <property type="match status" value="1"/>
</dbReference>
<dbReference type="RefSeq" id="WP_250223114.1">
    <property type="nucleotide sequence ID" value="NZ_CP097762.1"/>
</dbReference>
<keyword evidence="8" id="KW-1185">Reference proteome</keyword>
<dbReference type="Pfam" id="PF01416">
    <property type="entry name" value="PseudoU_synth_1"/>
    <property type="match status" value="2"/>
</dbReference>
<evidence type="ECO:0000256" key="3">
    <source>
        <dbReference type="ARBA" id="ARBA00023235"/>
    </source>
</evidence>
<dbReference type="InterPro" id="IPR020094">
    <property type="entry name" value="TruA/RsuA/RluB/E/F_N"/>
</dbReference>
<name>A0ABY4SU34_9ENTR</name>
<dbReference type="HAMAP" id="MF_00171">
    <property type="entry name" value="TruA"/>
    <property type="match status" value="1"/>
</dbReference>
<evidence type="ECO:0000256" key="5">
    <source>
        <dbReference type="RuleBase" id="RU003792"/>
    </source>
</evidence>
<protein>
    <recommendedName>
        <fullName evidence="4">tRNA pseudouridine synthase A</fullName>
        <ecNumber evidence="4">5.4.99.12</ecNumber>
    </recommendedName>
    <alternativeName>
        <fullName evidence="4">tRNA pseudouridine(38-40) synthase</fullName>
    </alternativeName>
    <alternativeName>
        <fullName evidence="4">tRNA pseudouridylate synthase I</fullName>
    </alternativeName>
    <alternativeName>
        <fullName evidence="4">tRNA-uridine isomerase I</fullName>
    </alternativeName>
</protein>
<proteinExistence type="inferred from homology"/>
<dbReference type="EC" id="5.4.99.12" evidence="4"/>
<feature type="domain" description="Pseudouridine synthase I TruA alpha/beta" evidence="6">
    <location>
        <begin position="9"/>
        <end position="103"/>
    </location>
</feature>
<dbReference type="InterPro" id="IPR001406">
    <property type="entry name" value="PsdUridine_synth_TruA"/>
</dbReference>
<gene>
    <name evidence="4 7" type="primary">truA</name>
    <name evidence="7" type="ORF">M9405_02410</name>
</gene>
<evidence type="ECO:0000256" key="2">
    <source>
        <dbReference type="ARBA" id="ARBA00022694"/>
    </source>
</evidence>
<reference evidence="7" key="1">
    <citation type="submission" date="2022-05" db="EMBL/GenBank/DDBJ databases">
        <title>Impact of host demography and evolutionary history on endosymbiont molecular evolution: a test in carpenter ants (Genus Camponotus) and their Blochmannia endosymbionts.</title>
        <authorList>
            <person name="Manthey J.D."/>
            <person name="Giron J.C."/>
            <person name="Hruska J.P."/>
        </authorList>
    </citation>
    <scope>NUCLEOTIDE SEQUENCE</scope>
    <source>
        <strain evidence="7">C-006</strain>
    </source>
</reference>
<evidence type="ECO:0000259" key="6">
    <source>
        <dbReference type="Pfam" id="PF01416"/>
    </source>
</evidence>
<keyword evidence="3 4" id="KW-0413">Isomerase</keyword>
<evidence type="ECO:0000256" key="1">
    <source>
        <dbReference type="ARBA" id="ARBA00009375"/>
    </source>
</evidence>
<dbReference type="PIRSF" id="PIRSF001430">
    <property type="entry name" value="tRNA_psdUrid_synth"/>
    <property type="match status" value="1"/>
</dbReference>
<dbReference type="InterPro" id="IPR020103">
    <property type="entry name" value="PsdUridine_synth_cat_dom_sf"/>
</dbReference>